<evidence type="ECO:0000313" key="3">
    <source>
        <dbReference type="Proteomes" id="UP000811282"/>
    </source>
</evidence>
<dbReference type="InterPro" id="IPR021747">
    <property type="entry name" value="DUF3313"/>
</dbReference>
<proteinExistence type="predicted"/>
<dbReference type="EMBL" id="JAFJYC010000002">
    <property type="protein sequence ID" value="MBT9432944.1"/>
    <property type="molecule type" value="Genomic_DNA"/>
</dbReference>
<feature type="signal peptide" evidence="1">
    <location>
        <begin position="1"/>
        <end position="20"/>
    </location>
</feature>
<accession>A0ABS5YEE0</accession>
<keyword evidence="3" id="KW-1185">Reference proteome</keyword>
<organism evidence="2 3">
    <name type="scientific">Candidatus Sodalis endolongispinus</name>
    <dbReference type="NCBI Taxonomy" id="2812662"/>
    <lineage>
        <taxon>Bacteria</taxon>
        <taxon>Pseudomonadati</taxon>
        <taxon>Pseudomonadota</taxon>
        <taxon>Gammaproteobacteria</taxon>
        <taxon>Enterobacterales</taxon>
        <taxon>Bruguierivoracaceae</taxon>
        <taxon>Sodalis</taxon>
    </lineage>
</organism>
<gene>
    <name evidence="2" type="ORF">JZM24_13830</name>
</gene>
<comment type="caution">
    <text evidence="2">The sequence shown here is derived from an EMBL/GenBank/DDBJ whole genome shotgun (WGS) entry which is preliminary data.</text>
</comment>
<dbReference type="Pfam" id="PF11769">
    <property type="entry name" value="DUF3313"/>
    <property type="match status" value="1"/>
</dbReference>
<sequence length="268" mass="29060">MNHSFRALGLTCLFVLVAAAAGCSSTAPLKYAGIESSPRLTPNTAEDSDRIPFKYAAPVNWSKYRSIQVEPVEIYSGSDAQFNDLTPDERRKLADYMQKKFSAALAERFAITATAGATHALRLKLTLTGADTTPQVIGTFTKFDLAGGPYNIVQSVRGGRSLMSGYVNYVVEVKDTASQELLLAYVAEQYPNAMNVGATFGALSAAQTGIDKSAASLNVRGAGNASLIWPQTHLPPCFNPRRCPSVRMHKAKRVVIPPPRRCQMLPWC</sequence>
<protein>
    <submittedName>
        <fullName evidence="2">DUF3313 domain-containing protein</fullName>
    </submittedName>
</protein>
<name>A0ABS5YEE0_9GAMM</name>
<feature type="chain" id="PRO_5047487850" evidence="1">
    <location>
        <begin position="21"/>
        <end position="268"/>
    </location>
</feature>
<evidence type="ECO:0000313" key="2">
    <source>
        <dbReference type="EMBL" id="MBT9432944.1"/>
    </source>
</evidence>
<dbReference type="PROSITE" id="PS51257">
    <property type="entry name" value="PROKAR_LIPOPROTEIN"/>
    <property type="match status" value="1"/>
</dbReference>
<dbReference type="Proteomes" id="UP000811282">
    <property type="component" value="Unassembled WGS sequence"/>
</dbReference>
<reference evidence="2 3" key="1">
    <citation type="journal article" date="2021" name="Genome Biol. Evol.">
        <title>The evolution of interdependence in a four-way mealybug symbiosis.</title>
        <authorList>
            <person name="Garber A.I."/>
            <person name="Kupper M."/>
            <person name="Laetsch D.R."/>
            <person name="Weldon S.R."/>
            <person name="Ladinsky M.S."/>
            <person name="Bjorkman P.J."/>
            <person name="McCutcheon J.P."/>
        </authorList>
    </citation>
    <scope>NUCLEOTIDE SEQUENCE [LARGE SCALE GENOMIC DNA]</scope>
    <source>
        <strain evidence="2">SOD</strain>
    </source>
</reference>
<keyword evidence="1" id="KW-0732">Signal</keyword>
<evidence type="ECO:0000256" key="1">
    <source>
        <dbReference type="SAM" id="SignalP"/>
    </source>
</evidence>